<evidence type="ECO:0000313" key="1">
    <source>
        <dbReference type="EMBL" id="CBK98488.1"/>
    </source>
</evidence>
<dbReference type="KEGG" id="fpr:FP2_09190"/>
<dbReference type="HOGENOM" id="CLU_2129702_0_0_9"/>
<proteinExistence type="predicted"/>
<gene>
    <name evidence="1" type="ORF">FP2_09190</name>
</gene>
<reference evidence="1 2" key="1">
    <citation type="submission" date="2010-03" db="EMBL/GenBank/DDBJ databases">
        <title>The genome sequence of Faecalibacterium prausnitzii L2/6.</title>
        <authorList>
            <consortium name="metaHIT consortium -- http://www.metahit.eu/"/>
            <person name="Pajon A."/>
            <person name="Turner K."/>
            <person name="Parkhill J."/>
            <person name="Duncan S."/>
            <person name="Flint H."/>
        </authorList>
    </citation>
    <scope>NUCLEOTIDE SEQUENCE [LARGE SCALE GENOMIC DNA]</scope>
    <source>
        <strain evidence="2">L2-6</strain>
    </source>
</reference>
<dbReference type="EMBL" id="FP929045">
    <property type="protein sequence ID" value="CBK98488.1"/>
    <property type="molecule type" value="Genomic_DNA"/>
</dbReference>
<dbReference type="Proteomes" id="UP000008804">
    <property type="component" value="Chromosome"/>
</dbReference>
<keyword evidence="2" id="KW-1185">Reference proteome</keyword>
<dbReference type="BioCyc" id="FPRA718252:G1375-770-MONOMER"/>
<dbReference type="AlphaFoldDB" id="D4K4P5"/>
<evidence type="ECO:0000313" key="2">
    <source>
        <dbReference type="Proteomes" id="UP000008804"/>
    </source>
</evidence>
<reference evidence="1 2" key="2">
    <citation type="submission" date="2010-03" db="EMBL/GenBank/DDBJ databases">
        <authorList>
            <person name="Pajon A."/>
        </authorList>
    </citation>
    <scope>NUCLEOTIDE SEQUENCE [LARGE SCALE GENOMIC DNA]</scope>
    <source>
        <strain evidence="2">L2-6</strain>
    </source>
</reference>
<protein>
    <submittedName>
        <fullName evidence="1">Uncharacterized protein</fullName>
    </submittedName>
</protein>
<organism evidence="1 2">
    <name type="scientific">Faecalibacterium prausnitzii L2-6</name>
    <dbReference type="NCBI Taxonomy" id="718252"/>
    <lineage>
        <taxon>Bacteria</taxon>
        <taxon>Bacillati</taxon>
        <taxon>Bacillota</taxon>
        <taxon>Clostridia</taxon>
        <taxon>Eubacteriales</taxon>
        <taxon>Oscillospiraceae</taxon>
        <taxon>Faecalibacterium</taxon>
    </lineage>
</organism>
<accession>D4K4P5</accession>
<name>D4K4P5_9FIRM</name>
<sequence length="113" mass="13127">MEYLQAHLRPVVLLLHHQVQIQPPLSQIPLVLILHLFKTDYQLNDIFPVEITMKNIEIIGRTGTIPFLEMKIQNSYTLEQGILKEFISVTENLGTRKDFGHGMVERDGREKTF</sequence>